<dbReference type="EMBL" id="JAHKRT010000007">
    <property type="protein sequence ID" value="MBU3078879.1"/>
    <property type="molecule type" value="Genomic_DNA"/>
</dbReference>
<keyword evidence="1" id="KW-0732">Signal</keyword>
<evidence type="ECO:0000313" key="3">
    <source>
        <dbReference type="EMBL" id="MBU3078879.1"/>
    </source>
</evidence>
<proteinExistence type="predicted"/>
<evidence type="ECO:0000256" key="1">
    <source>
        <dbReference type="SAM" id="SignalP"/>
    </source>
</evidence>
<feature type="signal peptide" evidence="1">
    <location>
        <begin position="1"/>
        <end position="22"/>
    </location>
</feature>
<feature type="chain" id="PRO_5045049768" evidence="1">
    <location>
        <begin position="23"/>
        <end position="206"/>
    </location>
</feature>
<feature type="domain" description="Lipid/polyisoprenoid-binding YceI-like" evidence="2">
    <location>
        <begin position="39"/>
        <end position="202"/>
    </location>
</feature>
<keyword evidence="4" id="KW-1185">Reference proteome</keyword>
<sequence length="206" mass="21631">MRRGLLLPLALLAVASATGAQAPNAIPGAPDPSRVAAGTYQVEPGHTQILFGVDHLGFTPYYGHFSEVSGTLTIDPARPAAAALDVTVPVASVRTTSTRLDEELASPMFFDAAKFPTMRFRSTAIQLRQAGALVQGELTLHGVTRPVALEVLFHGAGTNPNRKTATIGFEGRAHIKRSEFGVTYGLPGISDEVTVIIAAAFEKPAG</sequence>
<dbReference type="Proteomes" id="UP000776276">
    <property type="component" value="Unassembled WGS sequence"/>
</dbReference>
<dbReference type="RefSeq" id="WP_216325917.1">
    <property type="nucleotide sequence ID" value="NZ_JAHKRT010000007.1"/>
</dbReference>
<evidence type="ECO:0000313" key="4">
    <source>
        <dbReference type="Proteomes" id="UP000776276"/>
    </source>
</evidence>
<accession>A0ABS6BNQ4</accession>
<reference evidence="3 4" key="1">
    <citation type="submission" date="2021-06" db="EMBL/GenBank/DDBJ databases">
        <title>Sphingomonas sp. XMGL2, whole genome shotgun sequencing project.</title>
        <authorList>
            <person name="Zhao G."/>
            <person name="Shen L."/>
        </authorList>
    </citation>
    <scope>NUCLEOTIDE SEQUENCE [LARGE SCALE GENOMIC DNA]</scope>
    <source>
        <strain evidence="3 4">XMGL2</strain>
    </source>
</reference>
<dbReference type="PANTHER" id="PTHR34406:SF1">
    <property type="entry name" value="PROTEIN YCEI"/>
    <property type="match status" value="1"/>
</dbReference>
<dbReference type="Pfam" id="PF04264">
    <property type="entry name" value="YceI"/>
    <property type="match status" value="1"/>
</dbReference>
<protein>
    <submittedName>
        <fullName evidence="3">YceI family protein</fullName>
    </submittedName>
</protein>
<dbReference type="SMART" id="SM00867">
    <property type="entry name" value="YceI"/>
    <property type="match status" value="1"/>
</dbReference>
<comment type="caution">
    <text evidence="3">The sequence shown here is derived from an EMBL/GenBank/DDBJ whole genome shotgun (WGS) entry which is preliminary data.</text>
</comment>
<gene>
    <name evidence="3" type="ORF">KOF26_13495</name>
</gene>
<name>A0ABS6BNQ4_9SPHN</name>
<evidence type="ECO:0000259" key="2">
    <source>
        <dbReference type="SMART" id="SM00867"/>
    </source>
</evidence>
<dbReference type="InterPro" id="IPR007372">
    <property type="entry name" value="Lipid/polyisoprenoid-bd_YceI"/>
</dbReference>
<organism evidence="3 4">
    <name type="scientific">Sphingomonas quercus</name>
    <dbReference type="NCBI Taxonomy" id="2842451"/>
    <lineage>
        <taxon>Bacteria</taxon>
        <taxon>Pseudomonadati</taxon>
        <taxon>Pseudomonadota</taxon>
        <taxon>Alphaproteobacteria</taxon>
        <taxon>Sphingomonadales</taxon>
        <taxon>Sphingomonadaceae</taxon>
        <taxon>Sphingomonas</taxon>
    </lineage>
</organism>
<dbReference type="PANTHER" id="PTHR34406">
    <property type="entry name" value="PROTEIN YCEI"/>
    <property type="match status" value="1"/>
</dbReference>